<sequence length="229" mass="25784">MSNWIHSRATGFIQDHGLNIFTDDVCNNESSGTDADVTSIAVEDVYDSTVEERPESTKTDILESEVDNLRTDLSHLTSAVIIDWFKKAEIIELQKSKLPNSVEVTEPHGSNVQPREATAAFRNLKISIHVSRHLKRDTHQSAISEDESMTIKMKNESNRNNAIALLVPKYTAVDDRIPIMKMRGFLLHRCGVDVGDINHSYKSPQKFVESVAEVVKDNVNYFLIVTKLC</sequence>
<accession>A0A7D9D6A4</accession>
<evidence type="ECO:0000313" key="1">
    <source>
        <dbReference type="EMBL" id="CAB3977466.1"/>
    </source>
</evidence>
<evidence type="ECO:0000313" key="2">
    <source>
        <dbReference type="Proteomes" id="UP001152795"/>
    </source>
</evidence>
<comment type="caution">
    <text evidence="1">The sequence shown here is derived from an EMBL/GenBank/DDBJ whole genome shotgun (WGS) entry which is preliminary data.</text>
</comment>
<keyword evidence="2" id="KW-1185">Reference proteome</keyword>
<dbReference type="EMBL" id="CACRXK020000049">
    <property type="protein sequence ID" value="CAB3977466.1"/>
    <property type="molecule type" value="Genomic_DNA"/>
</dbReference>
<gene>
    <name evidence="1" type="ORF">PACLA_8A009597</name>
</gene>
<dbReference type="Proteomes" id="UP001152795">
    <property type="component" value="Unassembled WGS sequence"/>
</dbReference>
<dbReference type="AlphaFoldDB" id="A0A7D9D6A4"/>
<name>A0A7D9D6A4_PARCT</name>
<reference evidence="1" key="1">
    <citation type="submission" date="2020-04" db="EMBL/GenBank/DDBJ databases">
        <authorList>
            <person name="Alioto T."/>
            <person name="Alioto T."/>
            <person name="Gomez Garrido J."/>
        </authorList>
    </citation>
    <scope>NUCLEOTIDE SEQUENCE</scope>
    <source>
        <strain evidence="1">A484AB</strain>
    </source>
</reference>
<protein>
    <submittedName>
        <fullName evidence="1">Uncharacterized protein</fullName>
    </submittedName>
</protein>
<proteinExistence type="predicted"/>
<organism evidence="1 2">
    <name type="scientific">Paramuricea clavata</name>
    <name type="common">Red gorgonian</name>
    <name type="synonym">Violescent sea-whip</name>
    <dbReference type="NCBI Taxonomy" id="317549"/>
    <lineage>
        <taxon>Eukaryota</taxon>
        <taxon>Metazoa</taxon>
        <taxon>Cnidaria</taxon>
        <taxon>Anthozoa</taxon>
        <taxon>Octocorallia</taxon>
        <taxon>Malacalcyonacea</taxon>
        <taxon>Plexauridae</taxon>
        <taxon>Paramuricea</taxon>
    </lineage>
</organism>